<dbReference type="Pfam" id="PF13456">
    <property type="entry name" value="RVT_3"/>
    <property type="match status" value="1"/>
</dbReference>
<dbReference type="PANTHER" id="PTHR47074:SF11">
    <property type="entry name" value="REVERSE TRANSCRIPTASE-LIKE PROTEIN"/>
    <property type="match status" value="1"/>
</dbReference>
<dbReference type="OrthoDB" id="1747175at2759"/>
<dbReference type="AlphaFoldDB" id="A0A2P5F6N9"/>
<gene>
    <name evidence="2" type="ORF">TorRG33x02_107290</name>
</gene>
<evidence type="ECO:0000313" key="3">
    <source>
        <dbReference type="Proteomes" id="UP000237000"/>
    </source>
</evidence>
<dbReference type="PANTHER" id="PTHR47074">
    <property type="entry name" value="BNAC02G40300D PROTEIN"/>
    <property type="match status" value="1"/>
</dbReference>
<sequence>MEHPHAHEFLLMAALITEAIWKETNSVIHRGVPSQIETIVRSIQAAFNAYNLALSCNQPARQTCREPPPSPWIKINVDAAVRTTESAGAAVARDHLGRILALKTELSHNPEPMLAETSAMLLGLQLARDNYLLHPSFS</sequence>
<dbReference type="STRING" id="63057.A0A2P5F6N9"/>
<keyword evidence="3" id="KW-1185">Reference proteome</keyword>
<accession>A0A2P5F6N9</accession>
<feature type="domain" description="RNase H type-1" evidence="1">
    <location>
        <begin position="76"/>
        <end position="130"/>
    </location>
</feature>
<dbReference type="EMBL" id="JXTC01000058">
    <property type="protein sequence ID" value="PON93451.1"/>
    <property type="molecule type" value="Genomic_DNA"/>
</dbReference>
<dbReference type="InterPro" id="IPR002156">
    <property type="entry name" value="RNaseH_domain"/>
</dbReference>
<evidence type="ECO:0000259" key="1">
    <source>
        <dbReference type="Pfam" id="PF13456"/>
    </source>
</evidence>
<proteinExistence type="predicted"/>
<dbReference type="InParanoid" id="A0A2P5F6N9"/>
<comment type="caution">
    <text evidence="2">The sequence shown here is derived from an EMBL/GenBank/DDBJ whole genome shotgun (WGS) entry which is preliminary data.</text>
</comment>
<dbReference type="GO" id="GO:0003676">
    <property type="term" value="F:nucleic acid binding"/>
    <property type="evidence" value="ECO:0007669"/>
    <property type="project" value="InterPro"/>
</dbReference>
<dbReference type="Proteomes" id="UP000237000">
    <property type="component" value="Unassembled WGS sequence"/>
</dbReference>
<dbReference type="GO" id="GO:0004523">
    <property type="term" value="F:RNA-DNA hybrid ribonuclease activity"/>
    <property type="evidence" value="ECO:0007669"/>
    <property type="project" value="InterPro"/>
</dbReference>
<evidence type="ECO:0000313" key="2">
    <source>
        <dbReference type="EMBL" id="PON93451.1"/>
    </source>
</evidence>
<reference evidence="3" key="1">
    <citation type="submission" date="2016-06" db="EMBL/GenBank/DDBJ databases">
        <title>Parallel loss of symbiosis genes in relatives of nitrogen-fixing non-legume Parasponia.</title>
        <authorList>
            <person name="Van Velzen R."/>
            <person name="Holmer R."/>
            <person name="Bu F."/>
            <person name="Rutten L."/>
            <person name="Van Zeijl A."/>
            <person name="Liu W."/>
            <person name="Santuari L."/>
            <person name="Cao Q."/>
            <person name="Sharma T."/>
            <person name="Shen D."/>
            <person name="Roswanjaya Y."/>
            <person name="Wardhani T."/>
            <person name="Kalhor M.S."/>
            <person name="Jansen J."/>
            <person name="Van den Hoogen J."/>
            <person name="Gungor B."/>
            <person name="Hartog M."/>
            <person name="Hontelez J."/>
            <person name="Verver J."/>
            <person name="Yang W.-C."/>
            <person name="Schijlen E."/>
            <person name="Repin R."/>
            <person name="Schilthuizen M."/>
            <person name="Schranz E."/>
            <person name="Heidstra R."/>
            <person name="Miyata K."/>
            <person name="Fedorova E."/>
            <person name="Kohlen W."/>
            <person name="Bisseling T."/>
            <person name="Smit S."/>
            <person name="Geurts R."/>
        </authorList>
    </citation>
    <scope>NUCLEOTIDE SEQUENCE [LARGE SCALE GENOMIC DNA]</scope>
    <source>
        <strain evidence="3">cv. RG33-2</strain>
    </source>
</reference>
<organism evidence="2 3">
    <name type="scientific">Trema orientale</name>
    <name type="common">Charcoal tree</name>
    <name type="synonym">Celtis orientalis</name>
    <dbReference type="NCBI Taxonomy" id="63057"/>
    <lineage>
        <taxon>Eukaryota</taxon>
        <taxon>Viridiplantae</taxon>
        <taxon>Streptophyta</taxon>
        <taxon>Embryophyta</taxon>
        <taxon>Tracheophyta</taxon>
        <taxon>Spermatophyta</taxon>
        <taxon>Magnoliopsida</taxon>
        <taxon>eudicotyledons</taxon>
        <taxon>Gunneridae</taxon>
        <taxon>Pentapetalae</taxon>
        <taxon>rosids</taxon>
        <taxon>fabids</taxon>
        <taxon>Rosales</taxon>
        <taxon>Cannabaceae</taxon>
        <taxon>Trema</taxon>
    </lineage>
</organism>
<protein>
    <recommendedName>
        <fullName evidence="1">RNase H type-1 domain-containing protein</fullName>
    </recommendedName>
</protein>
<name>A0A2P5F6N9_TREOI</name>
<dbReference type="InterPro" id="IPR052929">
    <property type="entry name" value="RNase_H-like_EbsB-rel"/>
</dbReference>